<organism evidence="2 3">
    <name type="scientific">Nonomuraea recticatena</name>
    <dbReference type="NCBI Taxonomy" id="46178"/>
    <lineage>
        <taxon>Bacteria</taxon>
        <taxon>Bacillati</taxon>
        <taxon>Actinomycetota</taxon>
        <taxon>Actinomycetes</taxon>
        <taxon>Streptosporangiales</taxon>
        <taxon>Streptosporangiaceae</taxon>
        <taxon>Nonomuraea</taxon>
    </lineage>
</organism>
<feature type="region of interest" description="Disordered" evidence="1">
    <location>
        <begin position="70"/>
        <end position="102"/>
    </location>
</feature>
<comment type="caution">
    <text evidence="2">The sequence shown here is derived from an EMBL/GenBank/DDBJ whole genome shotgun (WGS) entry which is preliminary data.</text>
</comment>
<accession>A0ABN3TGI5</accession>
<reference evidence="2 3" key="1">
    <citation type="journal article" date="2019" name="Int. J. Syst. Evol. Microbiol.">
        <title>The Global Catalogue of Microorganisms (GCM) 10K type strain sequencing project: providing services to taxonomists for standard genome sequencing and annotation.</title>
        <authorList>
            <consortium name="The Broad Institute Genomics Platform"/>
            <consortium name="The Broad Institute Genome Sequencing Center for Infectious Disease"/>
            <person name="Wu L."/>
            <person name="Ma J."/>
        </authorList>
    </citation>
    <scope>NUCLEOTIDE SEQUENCE [LARGE SCALE GENOMIC DNA]</scope>
    <source>
        <strain evidence="2 3">JCM 6835</strain>
    </source>
</reference>
<evidence type="ECO:0000256" key="1">
    <source>
        <dbReference type="SAM" id="MobiDB-lite"/>
    </source>
</evidence>
<evidence type="ECO:0000313" key="2">
    <source>
        <dbReference type="EMBL" id="GAA2702221.1"/>
    </source>
</evidence>
<dbReference type="EMBL" id="BAAATE010000077">
    <property type="protein sequence ID" value="GAA2702221.1"/>
    <property type="molecule type" value="Genomic_DNA"/>
</dbReference>
<evidence type="ECO:0000313" key="3">
    <source>
        <dbReference type="Proteomes" id="UP001501666"/>
    </source>
</evidence>
<dbReference type="Proteomes" id="UP001501666">
    <property type="component" value="Unassembled WGS sequence"/>
</dbReference>
<sequence length="165" mass="17276">MLNLPTASAFYEQARAAGLASAAKEGVLVATRVQGKGPAPRTRWAIRGQVVHPSLPAVSLGSSPPRAEISGALPRGGHVSPARYGHRETRTTGADLDSAPRACTRPDLTARLTFTTPAAEGDDRNREPCELVHYAFYLGVHGEGVGDDEDADAPAEGDLRVAAIV</sequence>
<proteinExistence type="predicted"/>
<name>A0ABN3TGI5_9ACTN</name>
<keyword evidence="3" id="KW-1185">Reference proteome</keyword>
<gene>
    <name evidence="2" type="ORF">GCM10010412_100250</name>
</gene>
<protein>
    <submittedName>
        <fullName evidence="2">Uncharacterized protein</fullName>
    </submittedName>
</protein>